<dbReference type="STRING" id="349521.HCH_04496"/>
<proteinExistence type="predicted"/>
<gene>
    <name evidence="1" type="ordered locus">HCH_04496</name>
</gene>
<dbReference type="EMBL" id="CP000155">
    <property type="protein sequence ID" value="ABC31198.1"/>
    <property type="molecule type" value="Genomic_DNA"/>
</dbReference>
<dbReference type="AlphaFoldDB" id="Q2SDS6"/>
<protein>
    <submittedName>
        <fullName evidence="1">Uncharacterized protein</fullName>
    </submittedName>
</protein>
<dbReference type="Proteomes" id="UP000000238">
    <property type="component" value="Chromosome"/>
</dbReference>
<dbReference type="KEGG" id="hch:HCH_04496"/>
<evidence type="ECO:0000313" key="1">
    <source>
        <dbReference type="EMBL" id="ABC31198.1"/>
    </source>
</evidence>
<dbReference type="HOGENOM" id="CLU_3099443_0_0_6"/>
<organism evidence="1 2">
    <name type="scientific">Hahella chejuensis (strain KCTC 2396)</name>
    <dbReference type="NCBI Taxonomy" id="349521"/>
    <lineage>
        <taxon>Bacteria</taxon>
        <taxon>Pseudomonadati</taxon>
        <taxon>Pseudomonadota</taxon>
        <taxon>Gammaproteobacteria</taxon>
        <taxon>Oceanospirillales</taxon>
        <taxon>Hahellaceae</taxon>
        <taxon>Hahella</taxon>
    </lineage>
</organism>
<sequence>MLLGLIDQGVIVFINIFLPPPIQRYSGATVVKRLFLQAKQFDFPYLRRDFK</sequence>
<reference evidence="1 2" key="1">
    <citation type="journal article" date="2005" name="Nucleic Acids Res.">
        <title>Genomic blueprint of Hahella chejuensis, a marine microbe producing an algicidal agent.</title>
        <authorList>
            <person name="Jeong H."/>
            <person name="Yim J.H."/>
            <person name="Lee C."/>
            <person name="Choi S.-H."/>
            <person name="Park Y.K."/>
            <person name="Yoon S.H."/>
            <person name="Hur C.-G."/>
            <person name="Kang H.-Y."/>
            <person name="Kim D."/>
            <person name="Lee H.H."/>
            <person name="Park K.H."/>
            <person name="Park S.-H."/>
            <person name="Park H.-S."/>
            <person name="Lee H.K."/>
            <person name="Oh T.K."/>
            <person name="Kim J.F."/>
        </authorList>
    </citation>
    <scope>NUCLEOTIDE SEQUENCE [LARGE SCALE GENOMIC DNA]</scope>
    <source>
        <strain evidence="1 2">KCTC 2396</strain>
    </source>
</reference>
<evidence type="ECO:0000313" key="2">
    <source>
        <dbReference type="Proteomes" id="UP000000238"/>
    </source>
</evidence>
<name>Q2SDS6_HAHCH</name>
<accession>Q2SDS6</accession>
<keyword evidence="2" id="KW-1185">Reference proteome</keyword>